<reference evidence="2 3" key="1">
    <citation type="submission" date="2023-07" db="EMBL/GenBank/DDBJ databases">
        <title>Sorghum-associated microbial communities from plants grown in Nebraska, USA.</title>
        <authorList>
            <person name="Schachtman D."/>
        </authorList>
    </citation>
    <scope>NUCLEOTIDE SEQUENCE [LARGE SCALE GENOMIC DNA]</scope>
    <source>
        <strain evidence="2 3">DS1316</strain>
    </source>
</reference>
<evidence type="ECO:0000313" key="3">
    <source>
        <dbReference type="Proteomes" id="UP001264340"/>
    </source>
</evidence>
<dbReference type="RefSeq" id="WP_310121383.1">
    <property type="nucleotide sequence ID" value="NZ_JAVDRP010000005.1"/>
</dbReference>
<accession>A0ABU1LSG2</accession>
<dbReference type="Proteomes" id="UP001264340">
    <property type="component" value="Unassembled WGS sequence"/>
</dbReference>
<dbReference type="Pfam" id="PF14213">
    <property type="entry name" value="DUF4325"/>
    <property type="match status" value="1"/>
</dbReference>
<proteinExistence type="predicted"/>
<dbReference type="EMBL" id="JAVDRP010000005">
    <property type="protein sequence ID" value="MDR6409675.1"/>
    <property type="molecule type" value="Genomic_DNA"/>
</dbReference>
<evidence type="ECO:0000259" key="1">
    <source>
        <dbReference type="Pfam" id="PF14213"/>
    </source>
</evidence>
<feature type="domain" description="DUF4325" evidence="1">
    <location>
        <begin position="337"/>
        <end position="394"/>
    </location>
</feature>
<evidence type="ECO:0000313" key="2">
    <source>
        <dbReference type="EMBL" id="MDR6409675.1"/>
    </source>
</evidence>
<dbReference type="InterPro" id="IPR025474">
    <property type="entry name" value="DUF4325"/>
</dbReference>
<sequence>MSSYLERKDDRIIVAGELFDFHRFLSLVHAAIEKMSYREVILDFEKCTSAFQNAMLSVCAQVLAYRNSGIDFSVIPPTDKKTENLFRNTNWGHFLDPRRFDPSTFKGHTRIPATQYRDPTEQQAAVNRIVNVMLGAIPELERTDFAAFEWAVNELTDNVLVHSESNVGGLVQVSTFVKFSKRVQFVVADAGIGIPNSLRSGYPEINSDTDALDRAIREGVTRDLSVGQGNGMFGSYQICSKSGGDFLIDSGYARLKYTKNSGLSIANQAVPYSGTLVVATIDFSDPSLLADALNFKGIKHTPLDFIETKYEKNIAGDIYFKLIEECSSFGSRVSGKPARNKLVNLLKMSGEGVVEIDFEGVPLLSSSFADEVFGKLFLSIGPIKFMQRIKLKNMMGAVEGLVNKAIAQRMQVGISDADL</sequence>
<protein>
    <submittedName>
        <fullName evidence="2">Anti-sigma regulatory factor (Ser/Thr protein kinase)</fullName>
    </submittedName>
</protein>
<dbReference type="SUPFAM" id="SSF55874">
    <property type="entry name" value="ATPase domain of HSP90 chaperone/DNA topoisomerase II/histidine kinase"/>
    <property type="match status" value="1"/>
</dbReference>
<keyword evidence="3" id="KW-1185">Reference proteome</keyword>
<organism evidence="2 3">
    <name type="scientific">Paraburkholderia terricola</name>
    <dbReference type="NCBI Taxonomy" id="169427"/>
    <lineage>
        <taxon>Bacteria</taxon>
        <taxon>Pseudomonadati</taxon>
        <taxon>Pseudomonadota</taxon>
        <taxon>Betaproteobacteria</taxon>
        <taxon>Burkholderiales</taxon>
        <taxon>Burkholderiaceae</taxon>
        <taxon>Paraburkholderia</taxon>
    </lineage>
</organism>
<dbReference type="InterPro" id="IPR036890">
    <property type="entry name" value="HATPase_C_sf"/>
</dbReference>
<name>A0ABU1LSG2_9BURK</name>
<gene>
    <name evidence="2" type="ORF">J2804_003080</name>
</gene>
<dbReference type="Gene3D" id="3.30.565.10">
    <property type="entry name" value="Histidine kinase-like ATPase, C-terminal domain"/>
    <property type="match status" value="1"/>
</dbReference>
<comment type="caution">
    <text evidence="2">The sequence shown here is derived from an EMBL/GenBank/DDBJ whole genome shotgun (WGS) entry which is preliminary data.</text>
</comment>